<dbReference type="InterPro" id="IPR052183">
    <property type="entry name" value="IS_Transposase"/>
</dbReference>
<dbReference type="RefSeq" id="WP_171643973.1">
    <property type="nucleotide sequence ID" value="NZ_WHOA01000099.1"/>
</dbReference>
<dbReference type="PANTHER" id="PTHR35528">
    <property type="entry name" value="BLL1675 PROTEIN"/>
    <property type="match status" value="1"/>
</dbReference>
<dbReference type="InterPro" id="IPR032874">
    <property type="entry name" value="DDE_dom"/>
</dbReference>
<protein>
    <submittedName>
        <fullName evidence="3">DDE-type integrase/transposase/recombinase</fullName>
    </submittedName>
</protein>
<gene>
    <name evidence="3" type="ORF">GC098_14835</name>
</gene>
<evidence type="ECO:0000313" key="3">
    <source>
        <dbReference type="EMBL" id="NOU72681.1"/>
    </source>
</evidence>
<accession>A0ABX1XX94</accession>
<dbReference type="EMBL" id="WHOA01000099">
    <property type="protein sequence ID" value="NOU72681.1"/>
    <property type="molecule type" value="Genomic_DNA"/>
</dbReference>
<feature type="domain" description="DDE" evidence="2">
    <location>
        <begin position="147"/>
        <end position="228"/>
    </location>
</feature>
<sequence length="250" mass="29302">MFCWNKNWIQSYESPWSLFEKFKYANEINSIELLQTLGTTQVKKIKTGLRGRRIRNLYTLEGFEEELLTSAFQSNIVETNKINLDKITSVLNAKDAHYRSHFNDHFVYCPMCLQEGYHSLFHQFKLIHECPFHHIKLENVCLNCHIIPRVITLDKNPAYPPAIQELINEKSLPKETLIRQTKYLNNIVEQDHRFIKKITKPMLGFKSFLTAYQTLKGIEALHMIRKGQADDNSTVLTAVEWLNKIFDLVA</sequence>
<dbReference type="Pfam" id="PF13610">
    <property type="entry name" value="DDE_Tnp_IS240"/>
    <property type="match status" value="1"/>
</dbReference>
<dbReference type="Proteomes" id="UP000616779">
    <property type="component" value="Unassembled WGS sequence"/>
</dbReference>
<feature type="domain" description="TniQ" evidence="1">
    <location>
        <begin position="13"/>
        <end position="137"/>
    </location>
</feature>
<evidence type="ECO:0000259" key="1">
    <source>
        <dbReference type="Pfam" id="PF06527"/>
    </source>
</evidence>
<proteinExistence type="predicted"/>
<organism evidence="3 4">
    <name type="scientific">Paenibacillus phytorum</name>
    <dbReference type="NCBI Taxonomy" id="2654977"/>
    <lineage>
        <taxon>Bacteria</taxon>
        <taxon>Bacillati</taxon>
        <taxon>Bacillota</taxon>
        <taxon>Bacilli</taxon>
        <taxon>Bacillales</taxon>
        <taxon>Paenibacillaceae</taxon>
        <taxon>Paenibacillus</taxon>
    </lineage>
</organism>
<evidence type="ECO:0000259" key="2">
    <source>
        <dbReference type="Pfam" id="PF13610"/>
    </source>
</evidence>
<name>A0ABX1XX94_9BACL</name>
<dbReference type="PANTHER" id="PTHR35528:SF3">
    <property type="entry name" value="BLL1675 PROTEIN"/>
    <property type="match status" value="1"/>
</dbReference>
<keyword evidence="4" id="KW-1185">Reference proteome</keyword>
<reference evidence="3 4" key="1">
    <citation type="submission" date="2019-10" db="EMBL/GenBank/DDBJ databases">
        <title>Description of Paenibacillus terrestris sp. nov.</title>
        <authorList>
            <person name="Carlier A."/>
            <person name="Qi S."/>
        </authorList>
    </citation>
    <scope>NUCLEOTIDE SEQUENCE [LARGE SCALE GENOMIC DNA]</scope>
    <source>
        <strain evidence="3 4">LMG 31458</strain>
    </source>
</reference>
<evidence type="ECO:0000313" key="4">
    <source>
        <dbReference type="Proteomes" id="UP000616779"/>
    </source>
</evidence>
<dbReference type="Pfam" id="PF06527">
    <property type="entry name" value="TniQ"/>
    <property type="match status" value="1"/>
</dbReference>
<comment type="caution">
    <text evidence="3">The sequence shown here is derived from an EMBL/GenBank/DDBJ whole genome shotgun (WGS) entry which is preliminary data.</text>
</comment>
<dbReference type="InterPro" id="IPR009492">
    <property type="entry name" value="TniQ"/>
</dbReference>